<dbReference type="Pfam" id="PF13487">
    <property type="entry name" value="HD_5"/>
    <property type="match status" value="1"/>
</dbReference>
<dbReference type="InterPro" id="IPR037522">
    <property type="entry name" value="HD_GYP_dom"/>
</dbReference>
<dbReference type="Gene3D" id="1.10.3210.10">
    <property type="entry name" value="Hypothetical protein af1432"/>
    <property type="match status" value="1"/>
</dbReference>
<dbReference type="PANTHER" id="PTHR43155:SF2">
    <property type="entry name" value="CYCLIC DI-GMP PHOSPHODIESTERASE PA4108"/>
    <property type="match status" value="1"/>
</dbReference>
<accession>A0ABV8MN93</accession>
<organism evidence="2 3">
    <name type="scientific">Chitinimonas lacunae</name>
    <dbReference type="NCBI Taxonomy" id="1963018"/>
    <lineage>
        <taxon>Bacteria</taxon>
        <taxon>Pseudomonadati</taxon>
        <taxon>Pseudomonadota</taxon>
        <taxon>Betaproteobacteria</taxon>
        <taxon>Neisseriales</taxon>
        <taxon>Chitinibacteraceae</taxon>
        <taxon>Chitinimonas</taxon>
    </lineage>
</organism>
<evidence type="ECO:0000259" key="1">
    <source>
        <dbReference type="PROSITE" id="PS51832"/>
    </source>
</evidence>
<proteinExistence type="predicted"/>
<name>A0ABV8MN93_9NEIS</name>
<reference evidence="3" key="1">
    <citation type="journal article" date="2019" name="Int. J. Syst. Evol. Microbiol.">
        <title>The Global Catalogue of Microorganisms (GCM) 10K type strain sequencing project: providing services to taxonomists for standard genome sequencing and annotation.</title>
        <authorList>
            <consortium name="The Broad Institute Genomics Platform"/>
            <consortium name="The Broad Institute Genome Sequencing Center for Infectious Disease"/>
            <person name="Wu L."/>
            <person name="Ma J."/>
        </authorList>
    </citation>
    <scope>NUCLEOTIDE SEQUENCE [LARGE SCALE GENOMIC DNA]</scope>
    <source>
        <strain evidence="3">LMG 29894</strain>
    </source>
</reference>
<dbReference type="EMBL" id="JBHSBU010000001">
    <property type="protein sequence ID" value="MFC4159399.1"/>
    <property type="molecule type" value="Genomic_DNA"/>
</dbReference>
<dbReference type="GO" id="GO:0016787">
    <property type="term" value="F:hydrolase activity"/>
    <property type="evidence" value="ECO:0007669"/>
    <property type="project" value="UniProtKB-KW"/>
</dbReference>
<evidence type="ECO:0000313" key="2">
    <source>
        <dbReference type="EMBL" id="MFC4159399.1"/>
    </source>
</evidence>
<sequence>MHQRRIRSGEITLGEPLPWNLYNDKGVLLLAEGGRITHAPQLERLLDMGIYIESSVAWHLSPSTALQRCLHACYQLDRLLARPEAIADFPHAIHEVTQLLRQAQHRDPRVVIATVVLRRGGRHSVRQAVNTATVCCAVLAQMGADESLIRATLGAALTMNIGMLELQDSLARQSLPLTPSQRARVERHPIDGAELLQALGVNDQDWLRAVREHHEANDGSGYPNHLAGEAIAPAAQLVGLADLFCARVSERGYRPAHCARLVLRDILIERGRLFDARLAAYFIKALGVYPVGSVVTLKNGDVGVVAAPTDQVDAPLVHALRDGHGIAFARPRPRDTREADLRITGSLPLADLGVPVDMVAIWGSEAADFDLNHLKPHEVDVG</sequence>
<dbReference type="PANTHER" id="PTHR43155">
    <property type="entry name" value="CYCLIC DI-GMP PHOSPHODIESTERASE PA4108-RELATED"/>
    <property type="match status" value="1"/>
</dbReference>
<dbReference type="InterPro" id="IPR003607">
    <property type="entry name" value="HD/PDEase_dom"/>
</dbReference>
<comment type="caution">
    <text evidence="2">The sequence shown here is derived from an EMBL/GenBank/DDBJ whole genome shotgun (WGS) entry which is preliminary data.</text>
</comment>
<dbReference type="RefSeq" id="WP_378163110.1">
    <property type="nucleotide sequence ID" value="NZ_JBHSBU010000001.1"/>
</dbReference>
<evidence type="ECO:0000313" key="3">
    <source>
        <dbReference type="Proteomes" id="UP001595791"/>
    </source>
</evidence>
<dbReference type="CDD" id="cd00077">
    <property type="entry name" value="HDc"/>
    <property type="match status" value="1"/>
</dbReference>
<dbReference type="PROSITE" id="PS51832">
    <property type="entry name" value="HD_GYP"/>
    <property type="match status" value="1"/>
</dbReference>
<keyword evidence="2" id="KW-0378">Hydrolase</keyword>
<dbReference type="SUPFAM" id="SSF109604">
    <property type="entry name" value="HD-domain/PDEase-like"/>
    <property type="match status" value="1"/>
</dbReference>
<feature type="domain" description="HD-GYP" evidence="1">
    <location>
        <begin position="102"/>
        <end position="298"/>
    </location>
</feature>
<protein>
    <submittedName>
        <fullName evidence="2">HD-GYP domain-containing protein</fullName>
        <ecNumber evidence="2">3.1.4.-</ecNumber>
    </submittedName>
</protein>
<keyword evidence="3" id="KW-1185">Reference proteome</keyword>
<dbReference type="Proteomes" id="UP001595791">
    <property type="component" value="Unassembled WGS sequence"/>
</dbReference>
<gene>
    <name evidence="2" type="ORF">ACFOW7_08545</name>
</gene>
<dbReference type="EC" id="3.1.4.-" evidence="2"/>